<evidence type="ECO:0000313" key="7">
    <source>
        <dbReference type="EMBL" id="SFK54544.1"/>
    </source>
</evidence>
<dbReference type="InterPro" id="IPR007016">
    <property type="entry name" value="O-antigen_ligase-rel_domated"/>
</dbReference>
<dbReference type="GO" id="GO:0016874">
    <property type="term" value="F:ligase activity"/>
    <property type="evidence" value="ECO:0007669"/>
    <property type="project" value="UniProtKB-KW"/>
</dbReference>
<reference evidence="7 8" key="1">
    <citation type="submission" date="2016-10" db="EMBL/GenBank/DDBJ databases">
        <authorList>
            <person name="Varghese N."/>
            <person name="Submissions S."/>
        </authorList>
    </citation>
    <scope>NUCLEOTIDE SEQUENCE [LARGE SCALE GENOMIC DNA]</scope>
    <source>
        <strain evidence="7 8">DSM 21822</strain>
    </source>
</reference>
<dbReference type="EMBL" id="FOSL01000008">
    <property type="protein sequence ID" value="SFK54544.1"/>
    <property type="molecule type" value="Genomic_DNA"/>
</dbReference>
<keyword evidence="3 5" id="KW-1133">Transmembrane helix</keyword>
<dbReference type="AlphaFoldDB" id="A0A1I4ADW7"/>
<protein>
    <submittedName>
        <fullName evidence="7">O-Antigen ligase</fullName>
    </submittedName>
</protein>
<feature type="transmembrane region" description="Helical" evidence="5">
    <location>
        <begin position="117"/>
        <end position="140"/>
    </location>
</feature>
<evidence type="ECO:0000256" key="2">
    <source>
        <dbReference type="ARBA" id="ARBA00022692"/>
    </source>
</evidence>
<feature type="transmembrane region" description="Helical" evidence="5">
    <location>
        <begin position="38"/>
        <end position="58"/>
    </location>
</feature>
<feature type="transmembrane region" description="Helical" evidence="5">
    <location>
        <begin position="258"/>
        <end position="276"/>
    </location>
</feature>
<evidence type="ECO:0000259" key="6">
    <source>
        <dbReference type="Pfam" id="PF04932"/>
    </source>
</evidence>
<keyword evidence="2 5" id="KW-0812">Transmembrane</keyword>
<dbReference type="PANTHER" id="PTHR37422">
    <property type="entry name" value="TEICHURONIC ACID BIOSYNTHESIS PROTEIN TUAE"/>
    <property type="match status" value="1"/>
</dbReference>
<feature type="transmembrane region" description="Helical" evidence="5">
    <location>
        <begin position="310"/>
        <end position="332"/>
    </location>
</feature>
<proteinExistence type="predicted"/>
<evidence type="ECO:0000256" key="4">
    <source>
        <dbReference type="ARBA" id="ARBA00023136"/>
    </source>
</evidence>
<dbReference type="GO" id="GO:0016020">
    <property type="term" value="C:membrane"/>
    <property type="evidence" value="ECO:0007669"/>
    <property type="project" value="UniProtKB-SubCell"/>
</dbReference>
<keyword evidence="4 5" id="KW-0472">Membrane</keyword>
<comment type="subcellular location">
    <subcellularLocation>
        <location evidence="1">Membrane</location>
        <topology evidence="1">Multi-pass membrane protein</topology>
    </subcellularLocation>
</comment>
<evidence type="ECO:0000313" key="8">
    <source>
        <dbReference type="Proteomes" id="UP000323300"/>
    </source>
</evidence>
<feature type="transmembrane region" description="Helical" evidence="5">
    <location>
        <begin position="147"/>
        <end position="170"/>
    </location>
</feature>
<dbReference type="InterPro" id="IPR051533">
    <property type="entry name" value="WaaL-like"/>
</dbReference>
<evidence type="ECO:0000256" key="3">
    <source>
        <dbReference type="ARBA" id="ARBA00022989"/>
    </source>
</evidence>
<keyword evidence="7" id="KW-0436">Ligase</keyword>
<dbReference type="Pfam" id="PF04932">
    <property type="entry name" value="Wzy_C"/>
    <property type="match status" value="1"/>
</dbReference>
<dbReference type="PANTHER" id="PTHR37422:SF13">
    <property type="entry name" value="LIPOPOLYSACCHARIDE BIOSYNTHESIS PROTEIN PA4999-RELATED"/>
    <property type="match status" value="1"/>
</dbReference>
<evidence type="ECO:0000256" key="1">
    <source>
        <dbReference type="ARBA" id="ARBA00004141"/>
    </source>
</evidence>
<gene>
    <name evidence="7" type="ORF">SAMN04488498_1086</name>
</gene>
<name>A0A1I4ADW7_9HYPH</name>
<accession>A0A1I4ADW7</accession>
<sequence length="347" mass="36798">MAVLLLALLHRDLSLLEVPAKCLVVAFFVTFTMPQHRWSTLVIGTGFGAITSFFAAVYQIQLEDVVRPGVGTNPIRFGMISLTFAAICAVGVVHSTGRWHVTVIATGGLLSGTANAFLSGTRGALIAIPLQLLLLAPALWRKSRAAFLTAAACTIVFIGAMIASDAGYVASRVESAYSGLSMLVLGQDASDNAAVGDRAKLVALAIQLFEKSPIIGVGSAGWEDAVASSTKALNPDKNLSAPFNQAHNQYLNDLATGGLLRCLANLVLLFAPIYLFSKFHPFQDRAESKFSLAGLIVSVSYGTYCLTESLMILPLSAVIHSTLVCYLLCGCIEAKSCPLDRRGPQEC</sequence>
<evidence type="ECO:0000256" key="5">
    <source>
        <dbReference type="SAM" id="Phobius"/>
    </source>
</evidence>
<organism evidence="7 8">
    <name type="scientific">Neomesorhizobium albiziae</name>
    <dbReference type="NCBI Taxonomy" id="335020"/>
    <lineage>
        <taxon>Bacteria</taxon>
        <taxon>Pseudomonadati</taxon>
        <taxon>Pseudomonadota</taxon>
        <taxon>Alphaproteobacteria</taxon>
        <taxon>Hyphomicrobiales</taxon>
        <taxon>Phyllobacteriaceae</taxon>
        <taxon>Neomesorhizobium</taxon>
    </lineage>
</organism>
<feature type="domain" description="O-antigen ligase-related" evidence="6">
    <location>
        <begin position="110"/>
        <end position="260"/>
    </location>
</feature>
<dbReference type="Proteomes" id="UP000323300">
    <property type="component" value="Unassembled WGS sequence"/>
</dbReference>
<feature type="transmembrane region" description="Helical" evidence="5">
    <location>
        <begin position="79"/>
        <end position="97"/>
    </location>
</feature>
<keyword evidence="8" id="KW-1185">Reference proteome</keyword>